<evidence type="ECO:0000256" key="3">
    <source>
        <dbReference type="ARBA" id="ARBA00022825"/>
    </source>
</evidence>
<keyword evidence="4" id="KW-0378">Hydrolase</keyword>
<evidence type="ECO:0000256" key="4">
    <source>
        <dbReference type="PROSITE-ProRule" id="PRU01240"/>
    </source>
</evidence>
<feature type="region of interest" description="Disordered" evidence="5">
    <location>
        <begin position="58"/>
        <end position="94"/>
    </location>
</feature>
<accession>A0AAE0UCY4</accession>
<sequence length="737" mass="81853">MSVEESSRAGRIKRRQYNQLEIVKRLIEARPGVLLSKDHKEKDTPFQLRLRGIQEFRRNSQQQHDVSIIDGDSHNTTKDTNVDDHDKAERNGEHQEEVKIINDDPVLRYIREYVIDRFDRRKAMEALYKVGCERVIEFDLSGLPYTSIDADFLHGLGKVLRFEGLLKYVALPRLTVSGDVSNINPKGGKGLRNMCAIFKWLKQLDVQTVLKVTVIDDEEPSHSDEAIETCMTGLNVRVWNWYKVDICTDVIFNSAPNVTEVTLYSSGSNAVLLGWSSSAGLVKLKKVSDHRNHTFLTVLSEQGLETATRLERYRKTFESELSKKIPDIRISWGVFREYLTDRVIFSESKWLKTMKTFATFLQSAQPSRPIPPVKIAIIDDGINTTLPIFSNRIQVGESFYRPGTGRRHGAYYVPTGPHGTLMAQLICEICPVVKLYIAQLEYVPTADEQHTHGRSLGRGGGAGRSFTTESAIEAINWAVSQGVDIISMSWSIGSTSGVDLAYPGSSNMHSMNSNVIHPLDQALSDAVLNQIVMFCSSTDQGPTAVDNTYPGRNPSVIKVGASTGQGAKLSWVSGSKSDFLLPGEATMHTPYGYGPNHGGTASGSSISTALAAGLAGVLIYCERLLNSEALDSSLPMKDGKGQTDGLRAAGKMKEAFEHMSKGTELSKFPQVWDYVPTHLDDADFRRGNPSAREVQPDGSIANPTSSSRILRWNKKAYPAETLATRMKLEEFLKKIWK</sequence>
<evidence type="ECO:0000256" key="2">
    <source>
        <dbReference type="ARBA" id="ARBA00022670"/>
    </source>
</evidence>
<dbReference type="Proteomes" id="UP001281003">
    <property type="component" value="Unassembled WGS sequence"/>
</dbReference>
<keyword evidence="3 4" id="KW-0720">Serine protease</keyword>
<name>A0AAE0UCY4_SORBR</name>
<dbReference type="PROSITE" id="PS51892">
    <property type="entry name" value="SUBTILASE"/>
    <property type="match status" value="1"/>
</dbReference>
<dbReference type="PANTHER" id="PTHR43806:SF58">
    <property type="entry name" value="ALKALINE PROTEASE 1-RELATED"/>
    <property type="match status" value="1"/>
</dbReference>
<evidence type="ECO:0000313" key="8">
    <source>
        <dbReference type="Proteomes" id="UP001281003"/>
    </source>
</evidence>
<dbReference type="Pfam" id="PF00082">
    <property type="entry name" value="Peptidase_S8"/>
    <property type="match status" value="1"/>
</dbReference>
<reference evidence="7" key="2">
    <citation type="submission" date="2023-07" db="EMBL/GenBank/DDBJ databases">
        <authorList>
            <consortium name="Lawrence Berkeley National Laboratory"/>
            <person name="Haridas S."/>
            <person name="Hensen N."/>
            <person name="Bonometti L."/>
            <person name="Westerberg I."/>
            <person name="Brannstrom I.O."/>
            <person name="Guillou S."/>
            <person name="Cros-Aarteil S."/>
            <person name="Calhoun S."/>
            <person name="Kuo A."/>
            <person name="Mondo S."/>
            <person name="Pangilinan J."/>
            <person name="Riley R."/>
            <person name="LaButti K."/>
            <person name="Andreopoulos B."/>
            <person name="Lipzen A."/>
            <person name="Chen C."/>
            <person name="Yanf M."/>
            <person name="Daum C."/>
            <person name="Ng V."/>
            <person name="Clum A."/>
            <person name="Steindorff A."/>
            <person name="Ohm R."/>
            <person name="Martin F."/>
            <person name="Silar P."/>
            <person name="Natvig D."/>
            <person name="Lalanne C."/>
            <person name="Gautier V."/>
            <person name="Ament-velasquez S.L."/>
            <person name="Kruys A."/>
            <person name="Hutchinson M.I."/>
            <person name="Powell A.J."/>
            <person name="Barry K."/>
            <person name="Miller A.N."/>
            <person name="Grigoriev I.V."/>
            <person name="Debuchy R."/>
            <person name="Gladieux P."/>
            <person name="Thoren M.H."/>
            <person name="Johannesson H."/>
        </authorList>
    </citation>
    <scope>NUCLEOTIDE SEQUENCE</scope>
    <source>
        <strain evidence="7">FGSC 1904</strain>
    </source>
</reference>
<reference evidence="7" key="1">
    <citation type="journal article" date="2023" name="Mol. Phylogenet. Evol.">
        <title>Genome-scale phylogeny and comparative genomics of the fungal order Sordariales.</title>
        <authorList>
            <person name="Hensen N."/>
            <person name="Bonometti L."/>
            <person name="Westerberg I."/>
            <person name="Brannstrom I.O."/>
            <person name="Guillou S."/>
            <person name="Cros-Aarteil S."/>
            <person name="Calhoun S."/>
            <person name="Haridas S."/>
            <person name="Kuo A."/>
            <person name="Mondo S."/>
            <person name="Pangilinan J."/>
            <person name="Riley R."/>
            <person name="LaButti K."/>
            <person name="Andreopoulos B."/>
            <person name="Lipzen A."/>
            <person name="Chen C."/>
            <person name="Yan M."/>
            <person name="Daum C."/>
            <person name="Ng V."/>
            <person name="Clum A."/>
            <person name="Steindorff A."/>
            <person name="Ohm R.A."/>
            <person name="Martin F."/>
            <person name="Silar P."/>
            <person name="Natvig D.O."/>
            <person name="Lalanne C."/>
            <person name="Gautier V."/>
            <person name="Ament-Velasquez S.L."/>
            <person name="Kruys A."/>
            <person name="Hutchinson M.I."/>
            <person name="Powell A.J."/>
            <person name="Barry K."/>
            <person name="Miller A.N."/>
            <person name="Grigoriev I.V."/>
            <person name="Debuchy R."/>
            <person name="Gladieux P."/>
            <person name="Hiltunen Thoren M."/>
            <person name="Johannesson H."/>
        </authorList>
    </citation>
    <scope>NUCLEOTIDE SEQUENCE</scope>
    <source>
        <strain evidence="7">FGSC 1904</strain>
    </source>
</reference>
<evidence type="ECO:0000256" key="1">
    <source>
        <dbReference type="ARBA" id="ARBA00011073"/>
    </source>
</evidence>
<feature type="active site" description="Charge relay system" evidence="4">
    <location>
        <position position="418"/>
    </location>
</feature>
<comment type="caution">
    <text evidence="7">The sequence shown here is derived from an EMBL/GenBank/DDBJ whole genome shotgun (WGS) entry which is preliminary data.</text>
</comment>
<dbReference type="InterPro" id="IPR050131">
    <property type="entry name" value="Peptidase_S8_subtilisin-like"/>
</dbReference>
<protein>
    <submittedName>
        <fullName evidence="7">Peptidase S8/S53 domain-containing protein</fullName>
    </submittedName>
</protein>
<feature type="active site" description="Charge relay system" evidence="4">
    <location>
        <position position="379"/>
    </location>
</feature>
<evidence type="ECO:0000256" key="5">
    <source>
        <dbReference type="SAM" id="MobiDB-lite"/>
    </source>
</evidence>
<dbReference type="AlphaFoldDB" id="A0AAE0UCY4"/>
<dbReference type="PANTHER" id="PTHR43806">
    <property type="entry name" value="PEPTIDASE S8"/>
    <property type="match status" value="1"/>
</dbReference>
<dbReference type="GO" id="GO:0004252">
    <property type="term" value="F:serine-type endopeptidase activity"/>
    <property type="evidence" value="ECO:0007669"/>
    <property type="project" value="UniProtKB-UniRule"/>
</dbReference>
<dbReference type="Gene3D" id="3.40.50.200">
    <property type="entry name" value="Peptidase S8/S53 domain"/>
    <property type="match status" value="1"/>
</dbReference>
<dbReference type="InterPro" id="IPR000209">
    <property type="entry name" value="Peptidase_S8/S53_dom"/>
</dbReference>
<feature type="compositionally biased region" description="Basic and acidic residues" evidence="5">
    <location>
        <begin position="71"/>
        <end position="94"/>
    </location>
</feature>
<feature type="region of interest" description="Disordered" evidence="5">
    <location>
        <begin position="686"/>
        <end position="705"/>
    </location>
</feature>
<keyword evidence="2 4" id="KW-0645">Protease</keyword>
<evidence type="ECO:0000313" key="7">
    <source>
        <dbReference type="EMBL" id="KAK3399636.1"/>
    </source>
</evidence>
<gene>
    <name evidence="7" type="ORF">B0T20DRAFT_349112</name>
</gene>
<proteinExistence type="inferred from homology"/>
<organism evidence="7 8">
    <name type="scientific">Sordaria brevicollis</name>
    <dbReference type="NCBI Taxonomy" id="83679"/>
    <lineage>
        <taxon>Eukaryota</taxon>
        <taxon>Fungi</taxon>
        <taxon>Dikarya</taxon>
        <taxon>Ascomycota</taxon>
        <taxon>Pezizomycotina</taxon>
        <taxon>Sordariomycetes</taxon>
        <taxon>Sordariomycetidae</taxon>
        <taxon>Sordariales</taxon>
        <taxon>Sordariaceae</taxon>
        <taxon>Sordaria</taxon>
    </lineage>
</organism>
<dbReference type="InterPro" id="IPR036852">
    <property type="entry name" value="Peptidase_S8/S53_dom_sf"/>
</dbReference>
<feature type="domain" description="Peptidase S8/S53" evidence="6">
    <location>
        <begin position="373"/>
        <end position="619"/>
    </location>
</feature>
<keyword evidence="8" id="KW-1185">Reference proteome</keyword>
<dbReference type="EMBL" id="JAUTDP010000004">
    <property type="protein sequence ID" value="KAK3399636.1"/>
    <property type="molecule type" value="Genomic_DNA"/>
</dbReference>
<feature type="active site" description="Charge relay system" evidence="4">
    <location>
        <position position="605"/>
    </location>
</feature>
<dbReference type="GO" id="GO:0006508">
    <property type="term" value="P:proteolysis"/>
    <property type="evidence" value="ECO:0007669"/>
    <property type="project" value="UniProtKB-KW"/>
</dbReference>
<evidence type="ECO:0000259" key="6">
    <source>
        <dbReference type="Pfam" id="PF00082"/>
    </source>
</evidence>
<dbReference type="SUPFAM" id="SSF52743">
    <property type="entry name" value="Subtilisin-like"/>
    <property type="match status" value="1"/>
</dbReference>
<comment type="similarity">
    <text evidence="1 4">Belongs to the peptidase S8 family.</text>
</comment>